<keyword evidence="1" id="KW-0732">Signal</keyword>
<sequence length="89" mass="9523">MRIPALAIWATIAVVAAGPAQAQTYGGTAPICLQRWYWGGGETFYCGYSSMAQCHATASGLSATCVTNPYFANAQALRGPAYRQPRRAY</sequence>
<organism evidence="2 3">
    <name type="scientific">Bradyrhizobium japonicum</name>
    <dbReference type="NCBI Taxonomy" id="375"/>
    <lineage>
        <taxon>Bacteria</taxon>
        <taxon>Pseudomonadati</taxon>
        <taxon>Pseudomonadota</taxon>
        <taxon>Alphaproteobacteria</taxon>
        <taxon>Hyphomicrobiales</taxon>
        <taxon>Nitrobacteraceae</taxon>
        <taxon>Bradyrhizobium</taxon>
    </lineage>
</organism>
<dbReference type="EMBL" id="CP017637">
    <property type="protein sequence ID" value="APG10464.1"/>
    <property type="molecule type" value="Genomic_DNA"/>
</dbReference>
<evidence type="ECO:0008006" key="4">
    <source>
        <dbReference type="Google" id="ProtNLM"/>
    </source>
</evidence>
<reference evidence="2 3" key="1">
    <citation type="submission" date="2016-11" db="EMBL/GenBank/DDBJ databases">
        <title>Complete Genome Sequence of Bradyrhizobium sp. strain J5, an isolated from soybean nodule in Hokkaido.</title>
        <authorList>
            <person name="Kanehara K."/>
        </authorList>
    </citation>
    <scope>NUCLEOTIDE SEQUENCE [LARGE SCALE GENOMIC DNA]</scope>
    <source>
        <strain evidence="2 3">J5</strain>
    </source>
</reference>
<accession>A0A1L3FB00</accession>
<feature type="signal peptide" evidence="1">
    <location>
        <begin position="1"/>
        <end position="22"/>
    </location>
</feature>
<dbReference type="AlphaFoldDB" id="A0A1L3FB00"/>
<dbReference type="InterPro" id="IPR021937">
    <property type="entry name" value="DUF3551"/>
</dbReference>
<dbReference type="OrthoDB" id="8229016at2"/>
<evidence type="ECO:0000313" key="2">
    <source>
        <dbReference type="EMBL" id="APG10464.1"/>
    </source>
</evidence>
<dbReference type="Proteomes" id="UP000181962">
    <property type="component" value="Chromosome"/>
</dbReference>
<gene>
    <name evidence="2" type="ORF">BKD09_19225</name>
</gene>
<feature type="chain" id="PRO_5009853373" description="DUF3551 domain-containing protein" evidence="1">
    <location>
        <begin position="23"/>
        <end position="89"/>
    </location>
</feature>
<proteinExistence type="predicted"/>
<evidence type="ECO:0000256" key="1">
    <source>
        <dbReference type="SAM" id="SignalP"/>
    </source>
</evidence>
<protein>
    <recommendedName>
        <fullName evidence="4">DUF3551 domain-containing protein</fullName>
    </recommendedName>
</protein>
<name>A0A1L3FB00_BRAJP</name>
<evidence type="ECO:0000313" key="3">
    <source>
        <dbReference type="Proteomes" id="UP000181962"/>
    </source>
</evidence>
<dbReference type="Pfam" id="PF12071">
    <property type="entry name" value="DUF3551"/>
    <property type="match status" value="1"/>
</dbReference>